<dbReference type="Gene3D" id="3.30.505.10">
    <property type="entry name" value="SH2 domain"/>
    <property type="match status" value="1"/>
</dbReference>
<dbReference type="Gene3D" id="2.30.30.40">
    <property type="entry name" value="SH3 Domains"/>
    <property type="match status" value="1"/>
</dbReference>
<evidence type="ECO:0000256" key="4">
    <source>
        <dbReference type="PROSITE-ProRule" id="PRU00191"/>
    </source>
</evidence>
<dbReference type="InterPro" id="IPR036028">
    <property type="entry name" value="SH3-like_dom_sf"/>
</dbReference>
<dbReference type="SMART" id="SM00252">
    <property type="entry name" value="SH2"/>
    <property type="match status" value="1"/>
</dbReference>
<dbReference type="PANTHER" id="PTHR46037">
    <property type="entry name" value="PROTEIN ENHANCER OF SEVENLESS 2B"/>
    <property type="match status" value="1"/>
</dbReference>
<reference evidence="9 10" key="1">
    <citation type="submission" date="2024-09" db="EMBL/GenBank/DDBJ databases">
        <title>A chromosome-level genome assembly of Gray's grenadier anchovy, Coilia grayii.</title>
        <authorList>
            <person name="Fu Z."/>
        </authorList>
    </citation>
    <scope>NUCLEOTIDE SEQUENCE [LARGE SCALE GENOMIC DNA]</scope>
    <source>
        <strain evidence="9">G4</strain>
        <tissue evidence="9">Muscle</tissue>
    </source>
</reference>
<accession>A0ABD1KX97</accession>
<evidence type="ECO:0000259" key="8">
    <source>
        <dbReference type="PROSITE" id="PS50002"/>
    </source>
</evidence>
<dbReference type="CDD" id="cd12011">
    <property type="entry name" value="SH3_SLAP2"/>
    <property type="match status" value="1"/>
</dbReference>
<dbReference type="InterPro" id="IPR001452">
    <property type="entry name" value="SH3_domain"/>
</dbReference>
<dbReference type="SMART" id="SM00326">
    <property type="entry name" value="SH3"/>
    <property type="match status" value="1"/>
</dbReference>
<keyword evidence="10" id="KW-1185">Reference proteome</keyword>
<feature type="region of interest" description="Disordered" evidence="6">
    <location>
        <begin position="16"/>
        <end position="52"/>
    </location>
</feature>
<evidence type="ECO:0008006" key="11">
    <source>
        <dbReference type="Google" id="ProtNLM"/>
    </source>
</evidence>
<feature type="domain" description="SH3" evidence="8">
    <location>
        <begin position="119"/>
        <end position="179"/>
    </location>
</feature>
<dbReference type="InterPro" id="IPR036860">
    <property type="entry name" value="SH2_dom_sf"/>
</dbReference>
<evidence type="ECO:0000313" key="9">
    <source>
        <dbReference type="EMBL" id="KAL2103774.1"/>
    </source>
</evidence>
<protein>
    <recommendedName>
        <fullName evidence="11">Src-like-adapter 2</fullName>
    </recommendedName>
</protein>
<dbReference type="PRINTS" id="PR00401">
    <property type="entry name" value="SH2DOMAIN"/>
</dbReference>
<dbReference type="PROSITE" id="PS50002">
    <property type="entry name" value="SH3"/>
    <property type="match status" value="1"/>
</dbReference>
<evidence type="ECO:0000256" key="1">
    <source>
        <dbReference type="ARBA" id="ARBA00022443"/>
    </source>
</evidence>
<evidence type="ECO:0000313" key="10">
    <source>
        <dbReference type="Proteomes" id="UP001591681"/>
    </source>
</evidence>
<feature type="domain" description="SH2" evidence="7">
    <location>
        <begin position="181"/>
        <end position="278"/>
    </location>
</feature>
<evidence type="ECO:0000256" key="2">
    <source>
        <dbReference type="ARBA" id="ARBA00022999"/>
    </source>
</evidence>
<evidence type="ECO:0000256" key="5">
    <source>
        <dbReference type="PROSITE-ProRule" id="PRU00192"/>
    </source>
</evidence>
<evidence type="ECO:0000259" key="7">
    <source>
        <dbReference type="PROSITE" id="PS50001"/>
    </source>
</evidence>
<gene>
    <name evidence="9" type="ORF">ACEWY4_000642</name>
</gene>
<organism evidence="9 10">
    <name type="scientific">Coilia grayii</name>
    <name type="common">Gray's grenadier anchovy</name>
    <dbReference type="NCBI Taxonomy" id="363190"/>
    <lineage>
        <taxon>Eukaryota</taxon>
        <taxon>Metazoa</taxon>
        <taxon>Chordata</taxon>
        <taxon>Craniata</taxon>
        <taxon>Vertebrata</taxon>
        <taxon>Euteleostomi</taxon>
        <taxon>Actinopterygii</taxon>
        <taxon>Neopterygii</taxon>
        <taxon>Teleostei</taxon>
        <taxon>Clupei</taxon>
        <taxon>Clupeiformes</taxon>
        <taxon>Clupeoidei</taxon>
        <taxon>Engraulidae</taxon>
        <taxon>Coilinae</taxon>
        <taxon>Coilia</taxon>
    </lineage>
</organism>
<name>A0ABD1KX97_9TELE</name>
<keyword evidence="2 4" id="KW-0727">SH2 domain</keyword>
<comment type="caution">
    <text evidence="9">The sequence shown here is derived from an EMBL/GenBank/DDBJ whole genome shotgun (WGS) entry which is preliminary data.</text>
</comment>
<sequence length="352" mass="38979">MEGGCSLPSVYRATCRQPGGLDPTLAPGRGRERGRESSSRQPGWAVKATRPLGGNDDRLMIAALDGKRRIENNHNAPRHLTEELQTAMGGGPSKDPQDPSTHVTLLGQEEEAEPVALDFGRYVAVALYDYPSGGPAECCIRVGERLNVLSDEGEWWKVKSSVTGKESYIPSNYTAKVYNRWQYTGLSRDKAEELLQLPYNQAGSFLIRESQSEPGAHSLSVRRSSGFDYRAVKHYRIHRMENGWHYISPRLTFPSLGALVDHYSEVSDGLCALLREPCYIQGSNSVPVVTGPPPQAVRKPTLNWKDVNSSMIFGTGKAEPEECPVSEGLREAINSYLYMTEELGECDQAWET</sequence>
<feature type="compositionally biased region" description="Basic and acidic residues" evidence="6">
    <location>
        <begin position="29"/>
        <end position="38"/>
    </location>
</feature>
<dbReference type="SUPFAM" id="SSF50044">
    <property type="entry name" value="SH3-domain"/>
    <property type="match status" value="1"/>
</dbReference>
<keyword evidence="3" id="KW-0449">Lipoprotein</keyword>
<dbReference type="EMBL" id="JBHFQA010000001">
    <property type="protein sequence ID" value="KAL2103774.1"/>
    <property type="molecule type" value="Genomic_DNA"/>
</dbReference>
<dbReference type="AlphaFoldDB" id="A0ABD1KX97"/>
<dbReference type="PRINTS" id="PR00452">
    <property type="entry name" value="SH3DOMAIN"/>
</dbReference>
<dbReference type="PROSITE" id="PS50001">
    <property type="entry name" value="SH2"/>
    <property type="match status" value="1"/>
</dbReference>
<evidence type="ECO:0000256" key="3">
    <source>
        <dbReference type="ARBA" id="ARBA00023288"/>
    </source>
</evidence>
<proteinExistence type="predicted"/>
<keyword evidence="1 5" id="KW-0728">SH3 domain</keyword>
<evidence type="ECO:0000256" key="6">
    <source>
        <dbReference type="SAM" id="MobiDB-lite"/>
    </source>
</evidence>
<dbReference type="SUPFAM" id="SSF55550">
    <property type="entry name" value="SH2 domain"/>
    <property type="match status" value="1"/>
</dbReference>
<dbReference type="Proteomes" id="UP001591681">
    <property type="component" value="Unassembled WGS sequence"/>
</dbReference>
<dbReference type="InterPro" id="IPR043539">
    <property type="entry name" value="Grb2-like"/>
</dbReference>
<dbReference type="Pfam" id="PF00018">
    <property type="entry name" value="SH3_1"/>
    <property type="match status" value="1"/>
</dbReference>
<dbReference type="InterPro" id="IPR000980">
    <property type="entry name" value="SH2"/>
</dbReference>
<dbReference type="Pfam" id="PF00017">
    <property type="entry name" value="SH2"/>
    <property type="match status" value="1"/>
</dbReference>